<comment type="caution">
    <text evidence="2">The sequence shown here is derived from an EMBL/GenBank/DDBJ whole genome shotgun (WGS) entry which is preliminary data.</text>
</comment>
<evidence type="ECO:0000313" key="3">
    <source>
        <dbReference type="Proteomes" id="UP000632849"/>
    </source>
</evidence>
<name>A0A919EMZ6_STRFL</name>
<dbReference type="EMBL" id="BNBE01000002">
    <property type="protein sequence ID" value="GHG05218.1"/>
    <property type="molecule type" value="Genomic_DNA"/>
</dbReference>
<accession>A0A919EMZ6</accession>
<dbReference type="Proteomes" id="UP000632849">
    <property type="component" value="Unassembled WGS sequence"/>
</dbReference>
<protein>
    <submittedName>
        <fullName evidence="2">Uncharacterized protein</fullName>
    </submittedName>
</protein>
<feature type="region of interest" description="Disordered" evidence="1">
    <location>
        <begin position="190"/>
        <end position="246"/>
    </location>
</feature>
<keyword evidence="3" id="KW-1185">Reference proteome</keyword>
<dbReference type="AlphaFoldDB" id="A0A919EMZ6"/>
<gene>
    <name evidence="2" type="ORF">GCM10017667_40010</name>
</gene>
<feature type="compositionally biased region" description="Basic residues" evidence="1">
    <location>
        <begin position="227"/>
        <end position="236"/>
    </location>
</feature>
<feature type="compositionally biased region" description="Basic residues" evidence="1">
    <location>
        <begin position="206"/>
        <end position="216"/>
    </location>
</feature>
<sequence>MMQHARAPVQVTAIPARTHTHHQDGWNRRFTLVLDPADQEVDTTDSRRTRRGDFLRAAVWAVASRLHPKASETTLRVARDLATRLNADGHVAYCRDAMFRRLGISRRTLERHVAILRQLGLLAWRVHGSRTNTRPAGTGEWAGTATIYAAVVPPAWDEAVGHRVSGHGYQARHIGFTDRGRDLAIAEARTRASRNGRCDTPSCKTNHPRGRAKGGGKKNNTSALSRARSHPRRPRRKPESLRSDPIQAAQAVSVAAFVRARVPWTQGEGLRRLAFALRPWIRTGRSAAEIAVELASWYVPRRPRSAVGLVLARGRRLTDQAPSLLVTQTSEKPHMGVPPNQAFLGALNHLRLNTPLPVEPEPDIPAFVIRDRILASITQASRAWRARGAENCQTYAEWEAVCEARERALW</sequence>
<evidence type="ECO:0000256" key="1">
    <source>
        <dbReference type="SAM" id="MobiDB-lite"/>
    </source>
</evidence>
<evidence type="ECO:0000313" key="2">
    <source>
        <dbReference type="EMBL" id="GHG05218.1"/>
    </source>
</evidence>
<organism evidence="2 3">
    <name type="scientific">Streptomyces filamentosus</name>
    <name type="common">Streptomyces roseosporus</name>
    <dbReference type="NCBI Taxonomy" id="67294"/>
    <lineage>
        <taxon>Bacteria</taxon>
        <taxon>Bacillati</taxon>
        <taxon>Actinomycetota</taxon>
        <taxon>Actinomycetes</taxon>
        <taxon>Kitasatosporales</taxon>
        <taxon>Streptomycetaceae</taxon>
        <taxon>Streptomyces</taxon>
    </lineage>
</organism>
<proteinExistence type="predicted"/>
<reference evidence="2" key="2">
    <citation type="submission" date="2020-09" db="EMBL/GenBank/DDBJ databases">
        <authorList>
            <person name="Sun Q."/>
            <person name="Ohkuma M."/>
        </authorList>
    </citation>
    <scope>NUCLEOTIDE SEQUENCE</scope>
    <source>
        <strain evidence="2">JCM 4122</strain>
    </source>
</reference>
<reference evidence="2" key="1">
    <citation type="journal article" date="2014" name="Int. J. Syst. Evol. Microbiol.">
        <title>Complete genome sequence of Corynebacterium casei LMG S-19264T (=DSM 44701T), isolated from a smear-ripened cheese.</title>
        <authorList>
            <consortium name="US DOE Joint Genome Institute (JGI-PGF)"/>
            <person name="Walter F."/>
            <person name="Albersmeier A."/>
            <person name="Kalinowski J."/>
            <person name="Ruckert C."/>
        </authorList>
    </citation>
    <scope>NUCLEOTIDE SEQUENCE</scope>
    <source>
        <strain evidence="2">JCM 4122</strain>
    </source>
</reference>